<evidence type="ECO:0000256" key="11">
    <source>
        <dbReference type="ARBA" id="ARBA00022729"/>
    </source>
</evidence>
<accession>A0A5C6P9E6</accession>
<dbReference type="Pfam" id="PF25434">
    <property type="entry name" value="NUCB1_N"/>
    <property type="match status" value="1"/>
</dbReference>
<keyword evidence="11" id="KW-0732">Signal</keyword>
<dbReference type="Proteomes" id="UP000324091">
    <property type="component" value="Chromosome 13"/>
</dbReference>
<dbReference type="EMBL" id="RHFK02000005">
    <property type="protein sequence ID" value="TWW75441.1"/>
    <property type="molecule type" value="Genomic_DNA"/>
</dbReference>
<evidence type="ECO:0000256" key="8">
    <source>
        <dbReference type="ARBA" id="ARBA00022553"/>
    </source>
</evidence>
<sequence>MGRQFLWRLKELQTGLDPLGGCNRAVVPLQLGHRHYVDRSDITSMLGPQYQFTSGLMLLGWWLRVHSLPISVAPPQENLEPQQNQSELQYKRYLVEVERFLKQDPHFSAKMENSSVEDIIRGKLNQELDHVHIDIHRKLDDMKREELNRLRSILKAKHAIAEEKGHAVDYQAILKQFEHLNYMNPDKFEVEDLDLLMREINKRLEQVDESQREEFKKYQMMKEHKRRAYIKSLTEEERKKEEKRYQEIQQKRANHPKINHPGSEDQLKQVWEETDGLDPDDFNSKTFFKLHDNNGDGFLDETEMEALFNKELEKFYDDTTEDNAIQMEVERMQMRNHIFAEVDTNKDRVISFSEFMESVNSNAFAQNKEWETIDQNPVYTEEELKEFEQKLAKEHSNVGRKVEELQQQRDLKEEEISLQVHHRSSCSCAQ</sequence>
<evidence type="ECO:0000256" key="13">
    <source>
        <dbReference type="ARBA" id="ARBA00022837"/>
    </source>
</evidence>
<proteinExistence type="inferred from homology"/>
<evidence type="ECO:0000256" key="4">
    <source>
        <dbReference type="ARBA" id="ARBA00004613"/>
    </source>
</evidence>
<keyword evidence="16" id="KW-0472">Membrane</keyword>
<comment type="subcellular location">
    <subcellularLocation>
        <location evidence="2">Cytoplasm</location>
    </subcellularLocation>
    <subcellularLocation>
        <location evidence="3">Golgi apparatus</location>
    </subcellularLocation>
    <subcellularLocation>
        <location evidence="1">Membrane</location>
        <topology evidence="1">Peripheral membrane protein</topology>
    </subcellularLocation>
    <subcellularLocation>
        <location evidence="4">Secreted</location>
    </subcellularLocation>
</comment>
<keyword evidence="12" id="KW-0677">Repeat</keyword>
<dbReference type="InterPro" id="IPR011992">
    <property type="entry name" value="EF-hand-dom_pair"/>
</dbReference>
<evidence type="ECO:0000256" key="15">
    <source>
        <dbReference type="ARBA" id="ARBA00023125"/>
    </source>
</evidence>
<evidence type="ECO:0000313" key="20">
    <source>
        <dbReference type="Proteomes" id="UP000324091"/>
    </source>
</evidence>
<evidence type="ECO:0000256" key="1">
    <source>
        <dbReference type="ARBA" id="ARBA00004170"/>
    </source>
</evidence>
<keyword evidence="14" id="KW-0333">Golgi apparatus</keyword>
<keyword evidence="8" id="KW-0597">Phosphoprotein</keyword>
<keyword evidence="13" id="KW-0106">Calcium</keyword>
<feature type="domain" description="EF-hand" evidence="18">
    <location>
        <begin position="330"/>
        <end position="365"/>
    </location>
</feature>
<keyword evidence="10" id="KW-0479">Metal-binding</keyword>
<comment type="caution">
    <text evidence="19">The sequence shown here is derived from an EMBL/GenBank/DDBJ whole genome shotgun (WGS) entry which is preliminary data.</text>
</comment>
<evidence type="ECO:0000256" key="7">
    <source>
        <dbReference type="ARBA" id="ARBA00022525"/>
    </source>
</evidence>
<evidence type="ECO:0000256" key="9">
    <source>
        <dbReference type="ARBA" id="ARBA00022658"/>
    </source>
</evidence>
<dbReference type="GO" id="GO:0070062">
    <property type="term" value="C:extracellular exosome"/>
    <property type="evidence" value="ECO:0007669"/>
    <property type="project" value="TreeGrafter"/>
</dbReference>
<dbReference type="GO" id="GO:0005794">
    <property type="term" value="C:Golgi apparatus"/>
    <property type="evidence" value="ECO:0007669"/>
    <property type="project" value="UniProtKB-SubCell"/>
</dbReference>
<dbReference type="GO" id="GO:0003677">
    <property type="term" value="F:DNA binding"/>
    <property type="evidence" value="ECO:0007669"/>
    <property type="project" value="UniProtKB-KW"/>
</dbReference>
<evidence type="ECO:0000256" key="14">
    <source>
        <dbReference type="ARBA" id="ARBA00023034"/>
    </source>
</evidence>
<dbReference type="Gene3D" id="1.10.238.10">
    <property type="entry name" value="EF-hand"/>
    <property type="match status" value="1"/>
</dbReference>
<name>A0A5C6P9E6_9TELE</name>
<keyword evidence="7" id="KW-0964">Secreted</keyword>
<feature type="coiled-coil region" evidence="17">
    <location>
        <begin position="190"/>
        <end position="251"/>
    </location>
</feature>
<keyword evidence="17" id="KW-0175">Coiled coil</keyword>
<protein>
    <submittedName>
        <fullName evidence="19">Nucleobindin-2 DNA-binding protein NEFA</fullName>
    </submittedName>
</protein>
<gene>
    <name evidence="19" type="ORF">D4764_13G0001030</name>
</gene>
<evidence type="ECO:0000259" key="18">
    <source>
        <dbReference type="PROSITE" id="PS50222"/>
    </source>
</evidence>
<evidence type="ECO:0000256" key="10">
    <source>
        <dbReference type="ARBA" id="ARBA00022723"/>
    </source>
</evidence>
<keyword evidence="20" id="KW-1185">Reference proteome</keyword>
<organism evidence="19 20">
    <name type="scientific">Takifugu flavidus</name>
    <name type="common">sansaifugu</name>
    <dbReference type="NCBI Taxonomy" id="433684"/>
    <lineage>
        <taxon>Eukaryota</taxon>
        <taxon>Metazoa</taxon>
        <taxon>Chordata</taxon>
        <taxon>Craniata</taxon>
        <taxon>Vertebrata</taxon>
        <taxon>Euteleostomi</taxon>
        <taxon>Actinopterygii</taxon>
        <taxon>Neopterygii</taxon>
        <taxon>Teleostei</taxon>
        <taxon>Neoteleostei</taxon>
        <taxon>Acanthomorphata</taxon>
        <taxon>Eupercaria</taxon>
        <taxon>Tetraodontiformes</taxon>
        <taxon>Tetradontoidea</taxon>
        <taxon>Tetraodontidae</taxon>
        <taxon>Takifugu</taxon>
    </lineage>
</organism>
<keyword evidence="15 19" id="KW-0238">DNA-binding</keyword>
<dbReference type="PANTHER" id="PTHR19237:SF23">
    <property type="entry name" value="NUCLEOBINDIN 2B"/>
    <property type="match status" value="1"/>
</dbReference>
<evidence type="ECO:0000256" key="2">
    <source>
        <dbReference type="ARBA" id="ARBA00004496"/>
    </source>
</evidence>
<dbReference type="InterPro" id="IPR002048">
    <property type="entry name" value="EF_hand_dom"/>
</dbReference>
<feature type="coiled-coil region" evidence="17">
    <location>
        <begin position="388"/>
        <end position="415"/>
    </location>
</feature>
<dbReference type="GO" id="GO:0005509">
    <property type="term" value="F:calcium ion binding"/>
    <property type="evidence" value="ECO:0007669"/>
    <property type="project" value="InterPro"/>
</dbReference>
<evidence type="ECO:0000256" key="3">
    <source>
        <dbReference type="ARBA" id="ARBA00004555"/>
    </source>
</evidence>
<dbReference type="GO" id="GO:0005793">
    <property type="term" value="C:endoplasmic reticulum-Golgi intermediate compartment"/>
    <property type="evidence" value="ECO:0007669"/>
    <property type="project" value="TreeGrafter"/>
</dbReference>
<reference evidence="19 20" key="1">
    <citation type="submission" date="2019-04" db="EMBL/GenBank/DDBJ databases">
        <title>Chromosome genome assembly for Takifugu flavidus.</title>
        <authorList>
            <person name="Xiao S."/>
        </authorList>
    </citation>
    <scope>NUCLEOTIDE SEQUENCE [LARGE SCALE GENOMIC DNA]</scope>
    <source>
        <strain evidence="19">HTHZ2018</strain>
        <tissue evidence="19">Muscle</tissue>
    </source>
</reference>
<keyword evidence="6" id="KW-0963">Cytoplasm</keyword>
<feature type="domain" description="EF-hand" evidence="18">
    <location>
        <begin position="279"/>
        <end position="314"/>
    </location>
</feature>
<evidence type="ECO:0000256" key="5">
    <source>
        <dbReference type="ARBA" id="ARBA00008063"/>
    </source>
</evidence>
<dbReference type="PROSITE" id="PS00018">
    <property type="entry name" value="EF_HAND_1"/>
    <property type="match status" value="2"/>
</dbReference>
<dbReference type="AlphaFoldDB" id="A0A5C6P9E6"/>
<comment type="similarity">
    <text evidence="5">Belongs to the nucleobindin family.</text>
</comment>
<dbReference type="GO" id="GO:0016020">
    <property type="term" value="C:membrane"/>
    <property type="evidence" value="ECO:0007669"/>
    <property type="project" value="UniProtKB-SubCell"/>
</dbReference>
<dbReference type="InterPro" id="IPR040250">
    <property type="entry name" value="Nucleobindin"/>
</dbReference>
<dbReference type="PROSITE" id="PS50222">
    <property type="entry name" value="EF_HAND_2"/>
    <property type="match status" value="2"/>
</dbReference>
<evidence type="ECO:0000256" key="6">
    <source>
        <dbReference type="ARBA" id="ARBA00022490"/>
    </source>
</evidence>
<keyword evidence="9" id="KW-0344">Guanine-nucleotide releasing factor</keyword>
<evidence type="ECO:0000256" key="16">
    <source>
        <dbReference type="ARBA" id="ARBA00023136"/>
    </source>
</evidence>
<dbReference type="SUPFAM" id="SSF47473">
    <property type="entry name" value="EF-hand"/>
    <property type="match status" value="1"/>
</dbReference>
<evidence type="ECO:0000256" key="12">
    <source>
        <dbReference type="ARBA" id="ARBA00022737"/>
    </source>
</evidence>
<dbReference type="PANTHER" id="PTHR19237">
    <property type="entry name" value="NUCLEOBINDIN"/>
    <property type="match status" value="1"/>
</dbReference>
<dbReference type="GO" id="GO:0005085">
    <property type="term" value="F:guanyl-nucleotide exchange factor activity"/>
    <property type="evidence" value="ECO:0007669"/>
    <property type="project" value="UniProtKB-KW"/>
</dbReference>
<dbReference type="CDD" id="cd00051">
    <property type="entry name" value="EFh"/>
    <property type="match status" value="1"/>
</dbReference>
<evidence type="ECO:0000256" key="17">
    <source>
        <dbReference type="SAM" id="Coils"/>
    </source>
</evidence>
<dbReference type="InterPro" id="IPR057576">
    <property type="entry name" value="NUCB1_N"/>
</dbReference>
<dbReference type="InterPro" id="IPR018247">
    <property type="entry name" value="EF_Hand_1_Ca_BS"/>
</dbReference>
<evidence type="ECO:0000313" key="19">
    <source>
        <dbReference type="EMBL" id="TWW75441.1"/>
    </source>
</evidence>
<dbReference type="Pfam" id="PF13499">
    <property type="entry name" value="EF-hand_7"/>
    <property type="match status" value="1"/>
</dbReference>